<name>A0ABP4HD71_9ACTN</name>
<dbReference type="EMBL" id="BAAALF010000106">
    <property type="protein sequence ID" value="GAA1253805.1"/>
    <property type="molecule type" value="Genomic_DNA"/>
</dbReference>
<proteinExistence type="predicted"/>
<sequence>MNTTTTPRAGRRGSRIGLGRLGRLGRFGTATAVAVSSAAALLTFAGSASANQFYGGTLHPGEQRCVQQYAAYQVRGDGQATGQGAKFKIQYNGATVAGTGSPGLTSGWAAELRTSLGTFPGAGYYTACATNNGTADTNVRLQLRTDAEFS</sequence>
<keyword evidence="2" id="KW-1185">Reference proteome</keyword>
<protein>
    <submittedName>
        <fullName evidence="1">Uncharacterized protein</fullName>
    </submittedName>
</protein>
<evidence type="ECO:0000313" key="1">
    <source>
        <dbReference type="EMBL" id="GAA1253805.1"/>
    </source>
</evidence>
<dbReference type="Proteomes" id="UP001500037">
    <property type="component" value="Unassembled WGS sequence"/>
</dbReference>
<organism evidence="1 2">
    <name type="scientific">Kitasatospora nipponensis</name>
    <dbReference type="NCBI Taxonomy" id="258049"/>
    <lineage>
        <taxon>Bacteria</taxon>
        <taxon>Bacillati</taxon>
        <taxon>Actinomycetota</taxon>
        <taxon>Actinomycetes</taxon>
        <taxon>Kitasatosporales</taxon>
        <taxon>Streptomycetaceae</taxon>
        <taxon>Kitasatospora</taxon>
    </lineage>
</organism>
<gene>
    <name evidence="1" type="ORF">GCM10009665_50610</name>
</gene>
<accession>A0ABP4HD71</accession>
<comment type="caution">
    <text evidence="1">The sequence shown here is derived from an EMBL/GenBank/DDBJ whole genome shotgun (WGS) entry which is preliminary data.</text>
</comment>
<evidence type="ECO:0000313" key="2">
    <source>
        <dbReference type="Proteomes" id="UP001500037"/>
    </source>
</evidence>
<dbReference type="RefSeq" id="WP_344444272.1">
    <property type="nucleotide sequence ID" value="NZ_BAAALF010000106.1"/>
</dbReference>
<reference evidence="2" key="1">
    <citation type="journal article" date="2019" name="Int. J. Syst. Evol. Microbiol.">
        <title>The Global Catalogue of Microorganisms (GCM) 10K type strain sequencing project: providing services to taxonomists for standard genome sequencing and annotation.</title>
        <authorList>
            <consortium name="The Broad Institute Genomics Platform"/>
            <consortium name="The Broad Institute Genome Sequencing Center for Infectious Disease"/>
            <person name="Wu L."/>
            <person name="Ma J."/>
        </authorList>
    </citation>
    <scope>NUCLEOTIDE SEQUENCE [LARGE SCALE GENOMIC DNA]</scope>
    <source>
        <strain evidence="2">JCM 13004</strain>
    </source>
</reference>